<dbReference type="Gene3D" id="3.20.20.140">
    <property type="entry name" value="Metal-dependent hydrolases"/>
    <property type="match status" value="1"/>
</dbReference>
<protein>
    <submittedName>
        <fullName evidence="2">Amidohydrolase family protein</fullName>
    </submittedName>
</protein>
<evidence type="ECO:0000313" key="3">
    <source>
        <dbReference type="Proteomes" id="UP001271769"/>
    </source>
</evidence>
<dbReference type="RefSeq" id="WP_320502824.1">
    <property type="nucleotide sequence ID" value="NZ_JAXCLX010000004.1"/>
</dbReference>
<reference evidence="2 3" key="1">
    <citation type="journal article" date="2013" name="Antonie Van Leeuwenhoek">
        <title>Dongia rigui sp. nov., isolated from freshwater of a large wetland in Korea.</title>
        <authorList>
            <person name="Baik K.S."/>
            <person name="Hwang Y.M."/>
            <person name="Choi J.S."/>
            <person name="Kwon J."/>
            <person name="Seong C.N."/>
        </authorList>
    </citation>
    <scope>NUCLEOTIDE SEQUENCE [LARGE SCALE GENOMIC DNA]</scope>
    <source>
        <strain evidence="2 3">04SU4-P</strain>
    </source>
</reference>
<name>A0ABU5E5L8_9PROT</name>
<accession>A0ABU5E5L8</accession>
<dbReference type="InterPro" id="IPR032466">
    <property type="entry name" value="Metal_Hydrolase"/>
</dbReference>
<dbReference type="InterPro" id="IPR006311">
    <property type="entry name" value="TAT_signal"/>
</dbReference>
<dbReference type="EMBL" id="JAXCLX010000004">
    <property type="protein sequence ID" value="MDY0874357.1"/>
    <property type="molecule type" value="Genomic_DNA"/>
</dbReference>
<dbReference type="PROSITE" id="PS51318">
    <property type="entry name" value="TAT"/>
    <property type="match status" value="1"/>
</dbReference>
<dbReference type="Proteomes" id="UP001271769">
    <property type="component" value="Unassembled WGS sequence"/>
</dbReference>
<dbReference type="PROSITE" id="PS51257">
    <property type="entry name" value="PROKAR_LIPOPROTEIN"/>
    <property type="match status" value="1"/>
</dbReference>
<proteinExistence type="predicted"/>
<gene>
    <name evidence="2" type="ORF">SMD31_20625</name>
</gene>
<feature type="domain" description="Amidohydrolase-related" evidence="1">
    <location>
        <begin position="310"/>
        <end position="541"/>
    </location>
</feature>
<comment type="caution">
    <text evidence="2">The sequence shown here is derived from an EMBL/GenBank/DDBJ whole genome shotgun (WGS) entry which is preliminary data.</text>
</comment>
<dbReference type="Pfam" id="PF04909">
    <property type="entry name" value="Amidohydro_2"/>
    <property type="match status" value="1"/>
</dbReference>
<keyword evidence="3" id="KW-1185">Reference proteome</keyword>
<sequence>MKMFRALGTDRRHFLGGGASLLAASLVGACQLRLPQIPTQLAELIDVHAHAFNASDLPVERFIRLVLLKLDLPADSDDAKKLGNADYVDALIGLLTWLLGVERAPTAAAEIRVLQGRAAPAPGSSESGVERLFVRRLTSYLERNAEVQEQGASARDGEADLRADLFEAGGSPPPSDFESNMMRLAPQARLGGLGAIAANAFLSNSLVGRVLRWFALFKMYRHALIDRWVRDQRALGAEPLLMAPATIDFSCWLQQTVESKLPDQARVMGLIAAQRRDVAVHGYIAFDPLRAAYFRHGLPEAEFDPLSVVREALTQHGFLGVKLYPPMGFKPWDNNSSTKEDFPLHVRRKLGNVGAELDQSLEDLYRLCERFDAPILAHATDSNSSHVGYELRADPYYWRPVFDNHPHLRVCLAHFGRFKAKSAGTTEVNMPAASWEWNLGAYVAAHRDSSVYADLSFWSEALVRDRNARTALAQNMRDFIRQFDPELKRLMFGTDWIMTGIVKDYRLYAQSIVHFLQEDCQLSDTEIHAILVDNPRRFMGLNEGSVAFTRLQAFYAASDREMPAF</sequence>
<evidence type="ECO:0000259" key="1">
    <source>
        <dbReference type="Pfam" id="PF04909"/>
    </source>
</evidence>
<dbReference type="InterPro" id="IPR006680">
    <property type="entry name" value="Amidohydro-rel"/>
</dbReference>
<evidence type="ECO:0000313" key="2">
    <source>
        <dbReference type="EMBL" id="MDY0874357.1"/>
    </source>
</evidence>
<organism evidence="2 3">
    <name type="scientific">Dongia rigui</name>
    <dbReference type="NCBI Taxonomy" id="940149"/>
    <lineage>
        <taxon>Bacteria</taxon>
        <taxon>Pseudomonadati</taxon>
        <taxon>Pseudomonadota</taxon>
        <taxon>Alphaproteobacteria</taxon>
        <taxon>Rhodospirillales</taxon>
        <taxon>Dongiaceae</taxon>
        <taxon>Dongia</taxon>
    </lineage>
</organism>
<dbReference type="SUPFAM" id="SSF51556">
    <property type="entry name" value="Metallo-dependent hydrolases"/>
    <property type="match status" value="1"/>
</dbReference>